<dbReference type="SUPFAM" id="SSF88723">
    <property type="entry name" value="PIN domain-like"/>
    <property type="match status" value="1"/>
</dbReference>
<organism evidence="8 9">
    <name type="scientific">Cellulomonas gelida</name>
    <dbReference type="NCBI Taxonomy" id="1712"/>
    <lineage>
        <taxon>Bacteria</taxon>
        <taxon>Bacillati</taxon>
        <taxon>Actinomycetota</taxon>
        <taxon>Actinomycetes</taxon>
        <taxon>Micrococcales</taxon>
        <taxon>Cellulomonadaceae</taxon>
        <taxon>Cellulomonas</taxon>
    </lineage>
</organism>
<dbReference type="GO" id="GO:0090729">
    <property type="term" value="F:toxin activity"/>
    <property type="evidence" value="ECO:0007669"/>
    <property type="project" value="UniProtKB-KW"/>
</dbReference>
<keyword evidence="5 6" id="KW-0460">Magnesium</keyword>
<feature type="domain" description="PIN" evidence="7">
    <location>
        <begin position="5"/>
        <end position="129"/>
    </location>
</feature>
<evidence type="ECO:0000256" key="6">
    <source>
        <dbReference type="HAMAP-Rule" id="MF_00265"/>
    </source>
</evidence>
<name>A0A4Y3KP64_9CELL</name>
<protein>
    <recommendedName>
        <fullName evidence="6">Ribonuclease VapC</fullName>
        <shortName evidence="6">RNase VapC</shortName>
        <ecNumber evidence="6">3.1.-.-</ecNumber>
    </recommendedName>
    <alternativeName>
        <fullName evidence="6">Toxin VapC</fullName>
    </alternativeName>
</protein>
<keyword evidence="6" id="KW-0800">Toxin</keyword>
<dbReference type="InterPro" id="IPR002716">
    <property type="entry name" value="PIN_dom"/>
</dbReference>
<dbReference type="HAMAP" id="MF_00265">
    <property type="entry name" value="VapC_Nob1"/>
    <property type="match status" value="1"/>
</dbReference>
<reference evidence="8 9" key="1">
    <citation type="submission" date="2019-06" db="EMBL/GenBank/DDBJ databases">
        <title>Whole genome shotgun sequence of Cellulomonas gelida NBRC 3748.</title>
        <authorList>
            <person name="Hosoyama A."/>
            <person name="Uohara A."/>
            <person name="Ohji S."/>
            <person name="Ichikawa N."/>
        </authorList>
    </citation>
    <scope>NUCLEOTIDE SEQUENCE [LARGE SCALE GENOMIC DNA]</scope>
    <source>
        <strain evidence="8 9">NBRC 3748</strain>
    </source>
</reference>
<evidence type="ECO:0000256" key="5">
    <source>
        <dbReference type="ARBA" id="ARBA00022842"/>
    </source>
</evidence>
<proteinExistence type="inferred from homology"/>
<comment type="function">
    <text evidence="6">Toxic component of a toxin-antitoxin (TA) system. An RNase.</text>
</comment>
<evidence type="ECO:0000256" key="3">
    <source>
        <dbReference type="ARBA" id="ARBA00022723"/>
    </source>
</evidence>
<dbReference type="Pfam" id="PF01850">
    <property type="entry name" value="PIN"/>
    <property type="match status" value="1"/>
</dbReference>
<comment type="caution">
    <text evidence="8">The sequence shown here is derived from an EMBL/GenBank/DDBJ whole genome shotgun (WGS) entry which is preliminary data.</text>
</comment>
<dbReference type="CDD" id="cd09874">
    <property type="entry name" value="PIN_MT3492-like"/>
    <property type="match status" value="1"/>
</dbReference>
<dbReference type="GO" id="GO:0004540">
    <property type="term" value="F:RNA nuclease activity"/>
    <property type="evidence" value="ECO:0007669"/>
    <property type="project" value="InterPro"/>
</dbReference>
<comment type="similarity">
    <text evidence="6">Belongs to the PINc/VapC protein family.</text>
</comment>
<feature type="binding site" evidence="6">
    <location>
        <position position="7"/>
    </location>
    <ligand>
        <name>Mg(2+)</name>
        <dbReference type="ChEBI" id="CHEBI:18420"/>
    </ligand>
</feature>
<gene>
    <name evidence="6" type="primary">vapC</name>
    <name evidence="8" type="ORF">CGE01nite_29880</name>
</gene>
<keyword evidence="4 6" id="KW-0378">Hydrolase</keyword>
<evidence type="ECO:0000313" key="8">
    <source>
        <dbReference type="EMBL" id="GEA85737.1"/>
    </source>
</evidence>
<evidence type="ECO:0000256" key="2">
    <source>
        <dbReference type="ARBA" id="ARBA00022722"/>
    </source>
</evidence>
<dbReference type="GO" id="GO:0016787">
    <property type="term" value="F:hydrolase activity"/>
    <property type="evidence" value="ECO:0007669"/>
    <property type="project" value="UniProtKB-KW"/>
</dbReference>
<dbReference type="RefSeq" id="WP_048342006.1">
    <property type="nucleotide sequence ID" value="NZ_BJLQ01000045.1"/>
</dbReference>
<dbReference type="GO" id="GO:0000287">
    <property type="term" value="F:magnesium ion binding"/>
    <property type="evidence" value="ECO:0007669"/>
    <property type="project" value="UniProtKB-UniRule"/>
</dbReference>
<evidence type="ECO:0000313" key="9">
    <source>
        <dbReference type="Proteomes" id="UP000320461"/>
    </source>
</evidence>
<sequence>MAVCYFDTSALAKLCVTESGSDLAAALWSGADLVATSRLADAEVRALLAGGRRAGVIDAGTERAALAQWERLWPALHVVELHEPVTAAAATLVGYHALRAADALHLASALLLRSDELVVVAWDEHLASAARSEGLRVVP</sequence>
<keyword evidence="3 6" id="KW-0479">Metal-binding</keyword>
<keyword evidence="2 6" id="KW-0540">Nuclease</keyword>
<keyword evidence="9" id="KW-1185">Reference proteome</keyword>
<evidence type="ECO:0000256" key="4">
    <source>
        <dbReference type="ARBA" id="ARBA00022801"/>
    </source>
</evidence>
<dbReference type="Proteomes" id="UP000320461">
    <property type="component" value="Unassembled WGS sequence"/>
</dbReference>
<dbReference type="InterPro" id="IPR022907">
    <property type="entry name" value="VapC_family"/>
</dbReference>
<feature type="binding site" evidence="6">
    <location>
        <position position="102"/>
    </location>
    <ligand>
        <name>Mg(2+)</name>
        <dbReference type="ChEBI" id="CHEBI:18420"/>
    </ligand>
</feature>
<keyword evidence="1 6" id="KW-1277">Toxin-antitoxin system</keyword>
<dbReference type="InterPro" id="IPR029060">
    <property type="entry name" value="PIN-like_dom_sf"/>
</dbReference>
<dbReference type="EC" id="3.1.-.-" evidence="6"/>
<evidence type="ECO:0000256" key="1">
    <source>
        <dbReference type="ARBA" id="ARBA00022649"/>
    </source>
</evidence>
<dbReference type="EMBL" id="BJLQ01000045">
    <property type="protein sequence ID" value="GEA85737.1"/>
    <property type="molecule type" value="Genomic_DNA"/>
</dbReference>
<comment type="cofactor">
    <cofactor evidence="6">
        <name>Mg(2+)</name>
        <dbReference type="ChEBI" id="CHEBI:18420"/>
    </cofactor>
</comment>
<dbReference type="Gene3D" id="3.40.50.1010">
    <property type="entry name" value="5'-nuclease"/>
    <property type="match status" value="1"/>
</dbReference>
<evidence type="ECO:0000259" key="7">
    <source>
        <dbReference type="Pfam" id="PF01850"/>
    </source>
</evidence>
<accession>A0A4Y3KP64</accession>
<dbReference type="OrthoDB" id="1525146at2"/>
<dbReference type="AlphaFoldDB" id="A0A4Y3KP64"/>